<dbReference type="InterPro" id="IPR001387">
    <property type="entry name" value="Cro/C1-type_HTH"/>
</dbReference>
<gene>
    <name evidence="3" type="ORF">TsocGM_22370</name>
</gene>
<name>A0A432MDX8_9BACT</name>
<organism evidence="3 4">
    <name type="scientific">Tautonia sociabilis</name>
    <dbReference type="NCBI Taxonomy" id="2080755"/>
    <lineage>
        <taxon>Bacteria</taxon>
        <taxon>Pseudomonadati</taxon>
        <taxon>Planctomycetota</taxon>
        <taxon>Planctomycetia</taxon>
        <taxon>Isosphaerales</taxon>
        <taxon>Isosphaeraceae</taxon>
        <taxon>Tautonia</taxon>
    </lineage>
</organism>
<proteinExistence type="predicted"/>
<dbReference type="PROSITE" id="PS50943">
    <property type="entry name" value="HTH_CROC1"/>
    <property type="match status" value="1"/>
</dbReference>
<reference evidence="3 4" key="2">
    <citation type="submission" date="2019-01" db="EMBL/GenBank/DDBJ databases">
        <title>Tautonia sociabilis, a novel thermotolerant planctomycete of Isosphaeraceae family, isolated from a 4000 m deep subterranean habitat.</title>
        <authorList>
            <person name="Kovaleva O.L."/>
            <person name="Elcheninov A.G."/>
            <person name="Van Heerden E."/>
            <person name="Toshchakov S.V."/>
            <person name="Novikov A."/>
            <person name="Bonch-Osmolovskaya E.A."/>
            <person name="Kublanov I.V."/>
        </authorList>
    </citation>
    <scope>NUCLEOTIDE SEQUENCE [LARGE SCALE GENOMIC DNA]</scope>
    <source>
        <strain evidence="3 4">GM2012</strain>
    </source>
</reference>
<feature type="domain" description="HTH cro/C1-type" evidence="2">
    <location>
        <begin position="85"/>
        <end position="140"/>
    </location>
</feature>
<dbReference type="Gene3D" id="1.10.260.40">
    <property type="entry name" value="lambda repressor-like DNA-binding domains"/>
    <property type="match status" value="1"/>
</dbReference>
<protein>
    <submittedName>
        <fullName evidence="3">Helix-turn-helix domain-containing protein</fullName>
    </submittedName>
</protein>
<sequence length="214" mass="23616">MNMVDGGSRHRRHEHGRGPAPPCARLPMSTPLSPPDSASVPMEATEDSFRSVVPTVGRPSLRTRVRALDRSSLTTGQNVRIDEKIYRRMVQLGLSQQALSQKSGVSDSEISRLLNGQSKRPGLHNILRLARALEVSLDYLADDELATDPRTGVDPLSGDERHLLDRARQIGLREVEMILDATRVLGFDMAIRRLYGLDGRAEPDHAGAKDLSRP</sequence>
<evidence type="ECO:0000259" key="2">
    <source>
        <dbReference type="PROSITE" id="PS50943"/>
    </source>
</evidence>
<dbReference type="SMART" id="SM00530">
    <property type="entry name" value="HTH_XRE"/>
    <property type="match status" value="1"/>
</dbReference>
<feature type="region of interest" description="Disordered" evidence="1">
    <location>
        <begin position="1"/>
        <end position="50"/>
    </location>
</feature>
<dbReference type="GO" id="GO:0003677">
    <property type="term" value="F:DNA binding"/>
    <property type="evidence" value="ECO:0007669"/>
    <property type="project" value="InterPro"/>
</dbReference>
<dbReference type="CDD" id="cd00093">
    <property type="entry name" value="HTH_XRE"/>
    <property type="match status" value="1"/>
</dbReference>
<evidence type="ECO:0000256" key="1">
    <source>
        <dbReference type="SAM" id="MobiDB-lite"/>
    </source>
</evidence>
<evidence type="ECO:0000313" key="3">
    <source>
        <dbReference type="EMBL" id="RUL83299.1"/>
    </source>
</evidence>
<dbReference type="EMBL" id="RYZH01000062">
    <property type="protein sequence ID" value="RUL83299.1"/>
    <property type="molecule type" value="Genomic_DNA"/>
</dbReference>
<accession>A0A432MDX8</accession>
<comment type="caution">
    <text evidence="3">The sequence shown here is derived from an EMBL/GenBank/DDBJ whole genome shotgun (WGS) entry which is preliminary data.</text>
</comment>
<dbReference type="Pfam" id="PF01381">
    <property type="entry name" value="HTH_3"/>
    <property type="match status" value="1"/>
</dbReference>
<evidence type="ECO:0000313" key="4">
    <source>
        <dbReference type="Proteomes" id="UP000280296"/>
    </source>
</evidence>
<dbReference type="SUPFAM" id="SSF47413">
    <property type="entry name" value="lambda repressor-like DNA-binding domains"/>
    <property type="match status" value="1"/>
</dbReference>
<keyword evidence="4" id="KW-1185">Reference proteome</keyword>
<reference evidence="3 4" key="1">
    <citation type="submission" date="2018-12" db="EMBL/GenBank/DDBJ databases">
        <authorList>
            <person name="Toschakov S.V."/>
        </authorList>
    </citation>
    <scope>NUCLEOTIDE SEQUENCE [LARGE SCALE GENOMIC DNA]</scope>
    <source>
        <strain evidence="3 4">GM2012</strain>
    </source>
</reference>
<dbReference type="Proteomes" id="UP000280296">
    <property type="component" value="Unassembled WGS sequence"/>
</dbReference>
<dbReference type="AlphaFoldDB" id="A0A432MDX8"/>
<dbReference type="InterPro" id="IPR010982">
    <property type="entry name" value="Lambda_DNA-bd_dom_sf"/>
</dbReference>